<dbReference type="OrthoDB" id="153651at2"/>
<dbReference type="PROSITE" id="PS50096">
    <property type="entry name" value="IQ"/>
    <property type="match status" value="1"/>
</dbReference>
<reference evidence="2" key="1">
    <citation type="submission" date="2018-12" db="EMBL/GenBank/DDBJ databases">
        <title>Tengunoibacter tsumagoiensis gen. nov., sp. nov., Dictyobacter kobayashii sp. nov., D. alpinus sp. nov., and D. joshuensis sp. nov. and description of Dictyobacteraceae fam. nov. within the order Ktedonobacterales isolated from Tengu-no-mugimeshi.</title>
        <authorList>
            <person name="Wang C.M."/>
            <person name="Zheng Y."/>
            <person name="Sakai Y."/>
            <person name="Toyoda A."/>
            <person name="Minakuchi Y."/>
            <person name="Abe K."/>
            <person name="Yokota A."/>
            <person name="Yabe S."/>
        </authorList>
    </citation>
    <scope>NUCLEOTIDE SEQUENCE [LARGE SCALE GENOMIC DNA]</scope>
    <source>
        <strain evidence="2">Uno3</strain>
    </source>
</reference>
<dbReference type="AlphaFoldDB" id="A0A402A0R9"/>
<accession>A0A402A0R9</accession>
<keyword evidence="2" id="KW-1185">Reference proteome</keyword>
<sequence>MAFTQDELQSLNAIFDQKLLHHRRELERTFDQRLLVFKSEFEQRLTAVQQDLRTHLARRSVEQQQKTKELFQQSTESQFARFSQLLTQELAQQEKQSSPHLEDVVERSLAAQLLAFEQLINQRQSPPMGEGGSLYVNDQTSDFDAIEVQTEIPWEDLVELIDKVLEERLSSLHAALQNRVRELERVLVGHLQTLRSLMMEQSPQAVTPFQNMQEVYESIHQLEELIESMQVAMTANSALLSNRLYHHQHLPLDRAHAQQRIVPPEPAPLPFQLRKEEQSRN</sequence>
<comment type="caution">
    <text evidence="1">The sequence shown here is derived from an EMBL/GenBank/DDBJ whole genome shotgun (WGS) entry which is preliminary data.</text>
</comment>
<dbReference type="Proteomes" id="UP000287352">
    <property type="component" value="Unassembled WGS sequence"/>
</dbReference>
<dbReference type="RefSeq" id="WP_126580272.1">
    <property type="nucleotide sequence ID" value="NZ_BIFR01000001.1"/>
</dbReference>
<protein>
    <submittedName>
        <fullName evidence="1">Uncharacterized protein</fullName>
    </submittedName>
</protein>
<gene>
    <name evidence="1" type="ORF">KTT_25340</name>
</gene>
<evidence type="ECO:0000313" key="1">
    <source>
        <dbReference type="EMBL" id="GCE12675.1"/>
    </source>
</evidence>
<name>A0A402A0R9_9CHLR</name>
<evidence type="ECO:0000313" key="2">
    <source>
        <dbReference type="Proteomes" id="UP000287352"/>
    </source>
</evidence>
<proteinExistence type="predicted"/>
<organism evidence="1 2">
    <name type="scientific">Tengunoibacter tsumagoiensis</name>
    <dbReference type="NCBI Taxonomy" id="2014871"/>
    <lineage>
        <taxon>Bacteria</taxon>
        <taxon>Bacillati</taxon>
        <taxon>Chloroflexota</taxon>
        <taxon>Ktedonobacteria</taxon>
        <taxon>Ktedonobacterales</taxon>
        <taxon>Dictyobacteraceae</taxon>
        <taxon>Tengunoibacter</taxon>
    </lineage>
</organism>
<dbReference type="EMBL" id="BIFR01000001">
    <property type="protein sequence ID" value="GCE12675.1"/>
    <property type="molecule type" value="Genomic_DNA"/>
</dbReference>